<reference evidence="10 11" key="1">
    <citation type="journal article" date="2019" name="Nat. Commun.">
        <title>A new type of DNA phosphorothioation-based antiviral system in archaea.</title>
        <authorList>
            <person name="Xiong L."/>
            <person name="Liu S."/>
            <person name="Chen S."/>
            <person name="Xiao Y."/>
            <person name="Zhu B."/>
            <person name="Gao Y."/>
            <person name="Zhang Y."/>
            <person name="Chen B."/>
            <person name="Luo J."/>
            <person name="Deng Z."/>
            <person name="Chen X."/>
            <person name="Wang L."/>
            <person name="Chen S."/>
        </authorList>
    </citation>
    <scope>NUCLEOTIDE SEQUENCE [LARGE SCALE GENOMIC DNA]</scope>
    <source>
        <strain evidence="10 11">CBA1105</strain>
    </source>
</reference>
<dbReference type="InterPro" id="IPR011066">
    <property type="entry name" value="MscS_channel_C_sf"/>
</dbReference>
<evidence type="ECO:0000256" key="7">
    <source>
        <dbReference type="SAM" id="Phobius"/>
    </source>
</evidence>
<dbReference type="InterPro" id="IPR045275">
    <property type="entry name" value="MscS_archaea/bacteria_type"/>
</dbReference>
<feature type="domain" description="Mechanosensitive ion channel MscS" evidence="8">
    <location>
        <begin position="112"/>
        <end position="174"/>
    </location>
</feature>
<evidence type="ECO:0000313" key="11">
    <source>
        <dbReference type="Proteomes" id="UP000296706"/>
    </source>
</evidence>
<dbReference type="SUPFAM" id="SSF50182">
    <property type="entry name" value="Sm-like ribonucleoproteins"/>
    <property type="match status" value="1"/>
</dbReference>
<evidence type="ECO:0000256" key="6">
    <source>
        <dbReference type="ARBA" id="ARBA00023136"/>
    </source>
</evidence>
<dbReference type="AlphaFoldDB" id="A0A4D6HDP1"/>
<dbReference type="GeneID" id="39848792"/>
<dbReference type="Pfam" id="PF00924">
    <property type="entry name" value="MS_channel_2nd"/>
    <property type="match status" value="1"/>
</dbReference>
<dbReference type="Pfam" id="PF21082">
    <property type="entry name" value="MS_channel_3rd"/>
    <property type="match status" value="1"/>
</dbReference>
<dbReference type="KEGG" id="hsn:DV733_12990"/>
<keyword evidence="11" id="KW-1185">Reference proteome</keyword>
<dbReference type="OrthoDB" id="31543at2157"/>
<feature type="domain" description="Mechanosensitive ion channel MscS C-terminal" evidence="9">
    <location>
        <begin position="190"/>
        <end position="268"/>
    </location>
</feature>
<feature type="transmembrane region" description="Helical" evidence="7">
    <location>
        <begin position="22"/>
        <end position="44"/>
    </location>
</feature>
<dbReference type="PANTHER" id="PTHR30221:SF1">
    <property type="entry name" value="SMALL-CONDUCTANCE MECHANOSENSITIVE CHANNEL"/>
    <property type="match status" value="1"/>
</dbReference>
<dbReference type="RefSeq" id="WP_049992412.1">
    <property type="nucleotide sequence ID" value="NZ_CP031310.1"/>
</dbReference>
<dbReference type="STRING" id="1457250.GCA_000755225_01455"/>
<evidence type="ECO:0000259" key="8">
    <source>
        <dbReference type="Pfam" id="PF00924"/>
    </source>
</evidence>
<evidence type="ECO:0000259" key="9">
    <source>
        <dbReference type="Pfam" id="PF21082"/>
    </source>
</evidence>
<keyword evidence="3" id="KW-1003">Cell membrane</keyword>
<evidence type="ECO:0000313" key="10">
    <source>
        <dbReference type="EMBL" id="QCC52083.1"/>
    </source>
</evidence>
<dbReference type="PANTHER" id="PTHR30221">
    <property type="entry name" value="SMALL-CONDUCTANCE MECHANOSENSITIVE CHANNEL"/>
    <property type="match status" value="1"/>
</dbReference>
<comment type="subcellular location">
    <subcellularLocation>
        <location evidence="1">Cell membrane</location>
        <topology evidence="1">Multi-pass membrane protein</topology>
    </subcellularLocation>
</comment>
<evidence type="ECO:0000256" key="5">
    <source>
        <dbReference type="ARBA" id="ARBA00022989"/>
    </source>
</evidence>
<keyword evidence="4 7" id="KW-0812">Transmembrane</keyword>
<dbReference type="GO" id="GO:0008381">
    <property type="term" value="F:mechanosensitive monoatomic ion channel activity"/>
    <property type="evidence" value="ECO:0007669"/>
    <property type="project" value="InterPro"/>
</dbReference>
<dbReference type="InterPro" id="IPR006685">
    <property type="entry name" value="MscS_channel_2nd"/>
</dbReference>
<evidence type="ECO:0000256" key="3">
    <source>
        <dbReference type="ARBA" id="ARBA00022475"/>
    </source>
</evidence>
<name>A0A4D6HDP1_9EURY</name>
<evidence type="ECO:0000256" key="4">
    <source>
        <dbReference type="ARBA" id="ARBA00022692"/>
    </source>
</evidence>
<dbReference type="Gene3D" id="3.30.70.100">
    <property type="match status" value="1"/>
</dbReference>
<comment type="similarity">
    <text evidence="2">Belongs to the MscS (TC 1.A.23) family.</text>
</comment>
<dbReference type="InterPro" id="IPR010920">
    <property type="entry name" value="LSM_dom_sf"/>
</dbReference>
<dbReference type="SUPFAM" id="SSF82689">
    <property type="entry name" value="Mechanosensitive channel protein MscS (YggB), C-terminal domain"/>
    <property type="match status" value="1"/>
</dbReference>
<gene>
    <name evidence="10" type="ORF">DV733_12990</name>
</gene>
<organism evidence="10 11">
    <name type="scientific">Halapricum salinum</name>
    <dbReference type="NCBI Taxonomy" id="1457250"/>
    <lineage>
        <taxon>Archaea</taxon>
        <taxon>Methanobacteriati</taxon>
        <taxon>Methanobacteriota</taxon>
        <taxon>Stenosarchaea group</taxon>
        <taxon>Halobacteria</taxon>
        <taxon>Halobacteriales</taxon>
        <taxon>Haloarculaceae</taxon>
        <taxon>Halapricum</taxon>
    </lineage>
</organism>
<keyword evidence="6 7" id="KW-0472">Membrane</keyword>
<accession>A0A4D6HDP1</accession>
<dbReference type="Gene3D" id="1.10.287.1260">
    <property type="match status" value="1"/>
</dbReference>
<proteinExistence type="inferred from homology"/>
<dbReference type="InterPro" id="IPR023408">
    <property type="entry name" value="MscS_beta-dom_sf"/>
</dbReference>
<dbReference type="Gene3D" id="2.30.30.60">
    <property type="match status" value="1"/>
</dbReference>
<evidence type="ECO:0000256" key="2">
    <source>
        <dbReference type="ARBA" id="ARBA00008017"/>
    </source>
</evidence>
<feature type="transmembrane region" description="Helical" evidence="7">
    <location>
        <begin position="65"/>
        <end position="85"/>
    </location>
</feature>
<dbReference type="EMBL" id="CP031310">
    <property type="protein sequence ID" value="QCC52083.1"/>
    <property type="molecule type" value="Genomic_DNA"/>
</dbReference>
<protein>
    <submittedName>
        <fullName evidence="10">Mechanosensitive ion channel family protein</fullName>
    </submittedName>
</protein>
<dbReference type="GO" id="GO:0005886">
    <property type="term" value="C:plasma membrane"/>
    <property type="evidence" value="ECO:0007669"/>
    <property type="project" value="UniProtKB-SubCell"/>
</dbReference>
<dbReference type="InterPro" id="IPR049278">
    <property type="entry name" value="MS_channel_C"/>
</dbReference>
<sequence length="288" mass="30983">MHVDLLTTLAQVPALNPDTERWLLRVGLFICTFGLVYLAGRFLVVPPARRVVQLRNANNPTLVEAVDLYLRVVFAVVAFPVAIAAAGFGSYLSGSAIVVAAITLAIGVAGQDVISNLVSGIFLVLDANFNVGDYIEWSGRGGTVVKIGLRTTRVRTPDNEIVTVPNNDLSTKPVVHPYDGVRYRVNESLVVAYDEDIPQVTALLREAAVEDDRILAKPAPAVHVERLGESAVELVVRFWVVDPAETDILAVRTDFASRAKDTLAAAGVTVAPANMQELSGDVTVERSQ</sequence>
<dbReference type="Proteomes" id="UP000296706">
    <property type="component" value="Chromosome"/>
</dbReference>
<evidence type="ECO:0000256" key="1">
    <source>
        <dbReference type="ARBA" id="ARBA00004651"/>
    </source>
</evidence>
<keyword evidence="5 7" id="KW-1133">Transmembrane helix</keyword>